<dbReference type="Proteomes" id="UP000238365">
    <property type="component" value="Chromosome"/>
</dbReference>
<organism evidence="3 4">
    <name type="scientific">Mixta gaviniae</name>
    <dbReference type="NCBI Taxonomy" id="665914"/>
    <lineage>
        <taxon>Bacteria</taxon>
        <taxon>Pseudomonadati</taxon>
        <taxon>Pseudomonadota</taxon>
        <taxon>Gammaproteobacteria</taxon>
        <taxon>Enterobacterales</taxon>
        <taxon>Erwiniaceae</taxon>
        <taxon>Mixta</taxon>
    </lineage>
</organism>
<accession>A0A2L0IHQ7</accession>
<dbReference type="PANTHER" id="PTHR30160">
    <property type="entry name" value="TETRAACYLDISACCHARIDE 4'-KINASE-RELATED"/>
    <property type="match status" value="1"/>
</dbReference>
<dbReference type="KEGG" id="pgz:C2E15_14170"/>
<protein>
    <recommendedName>
        <fullName evidence="5">Glycosyltransferase family 9 protein</fullName>
    </recommendedName>
</protein>
<reference evidence="3 4" key="1">
    <citation type="submission" date="2018-01" db="EMBL/GenBank/DDBJ databases">
        <title>Complete and assembled Genome of Pantoea gaviniae DSM22758T.</title>
        <authorList>
            <person name="Stevens M.J.A."/>
            <person name="Zurfluh K."/>
            <person name="Stephan R."/>
        </authorList>
    </citation>
    <scope>NUCLEOTIDE SEQUENCE [LARGE SCALE GENOMIC DNA]</scope>
    <source>
        <strain evidence="3 4">DSM 22758</strain>
    </source>
</reference>
<sequence length="376" mass="41814">MSFANFRMKMIEKLLLACKKKPKKNAAPLNSIDFKRIVVISNKLLGDFLFCTPAIASLKEKYPGAEIMAVLSGKNRNIVGECDYIQHVVYMENNLSSVIKALPEIRKFKPELAVIFHSRTPYDIVAATFAGCRYIVKHYFNNDVKKLIPLCDISVIDETSPPVINHLSLVKALGCDTHDKKMFFPCPVECIKNDSQLNIGFQPGASKSNRFLPTSLTSPLVAELLKRFPDCQIHLFGAPHETALGDAFIAPLSEEQAARVVNHIGKTTLPQLAHQLKVLDLLITPDTGTLHVATALQVKTVSLFVQRRSNGCEPVQDLHLHRILYAADFNALALDRRYPTPLAFIPCEQVLEKVTELIDDSGNRALVTPSNTHHLA</sequence>
<dbReference type="RefSeq" id="WP_104957941.1">
    <property type="nucleotide sequence ID" value="NZ_CP026377.1"/>
</dbReference>
<proteinExistence type="predicted"/>
<evidence type="ECO:0008006" key="5">
    <source>
        <dbReference type="Google" id="ProtNLM"/>
    </source>
</evidence>
<dbReference type="InterPro" id="IPR002201">
    <property type="entry name" value="Glyco_trans_9"/>
</dbReference>
<dbReference type="InterPro" id="IPR051199">
    <property type="entry name" value="LPS_LOS_Heptosyltrfase"/>
</dbReference>
<dbReference type="GO" id="GO:0005829">
    <property type="term" value="C:cytosol"/>
    <property type="evidence" value="ECO:0007669"/>
    <property type="project" value="TreeGrafter"/>
</dbReference>
<keyword evidence="2" id="KW-0808">Transferase</keyword>
<name>A0A2L0IHQ7_9GAMM</name>
<evidence type="ECO:0000256" key="1">
    <source>
        <dbReference type="ARBA" id="ARBA00022676"/>
    </source>
</evidence>
<keyword evidence="4" id="KW-1185">Reference proteome</keyword>
<dbReference type="AlphaFoldDB" id="A0A2L0IHQ7"/>
<dbReference type="SUPFAM" id="SSF53756">
    <property type="entry name" value="UDP-Glycosyltransferase/glycogen phosphorylase"/>
    <property type="match status" value="1"/>
</dbReference>
<dbReference type="Pfam" id="PF01075">
    <property type="entry name" value="Glyco_transf_9"/>
    <property type="match status" value="1"/>
</dbReference>
<dbReference type="GO" id="GO:0009244">
    <property type="term" value="P:lipopolysaccharide core region biosynthetic process"/>
    <property type="evidence" value="ECO:0007669"/>
    <property type="project" value="TreeGrafter"/>
</dbReference>
<dbReference type="PANTHER" id="PTHR30160:SF7">
    <property type="entry name" value="ADP-HEPTOSE--LPS HEPTOSYLTRANSFERASE 2"/>
    <property type="match status" value="1"/>
</dbReference>
<keyword evidence="1" id="KW-0328">Glycosyltransferase</keyword>
<dbReference type="EMBL" id="CP026377">
    <property type="protein sequence ID" value="AUX94107.1"/>
    <property type="molecule type" value="Genomic_DNA"/>
</dbReference>
<dbReference type="GO" id="GO:0008713">
    <property type="term" value="F:ADP-heptose-lipopolysaccharide heptosyltransferase activity"/>
    <property type="evidence" value="ECO:0007669"/>
    <property type="project" value="TreeGrafter"/>
</dbReference>
<dbReference type="CDD" id="cd03789">
    <property type="entry name" value="GT9_LPS_heptosyltransferase"/>
    <property type="match status" value="1"/>
</dbReference>
<dbReference type="Gene3D" id="3.40.50.2000">
    <property type="entry name" value="Glycogen Phosphorylase B"/>
    <property type="match status" value="2"/>
</dbReference>
<gene>
    <name evidence="3" type="ORF">C2E15_14170</name>
</gene>
<evidence type="ECO:0000313" key="3">
    <source>
        <dbReference type="EMBL" id="AUX94107.1"/>
    </source>
</evidence>
<evidence type="ECO:0000256" key="2">
    <source>
        <dbReference type="ARBA" id="ARBA00022679"/>
    </source>
</evidence>
<evidence type="ECO:0000313" key="4">
    <source>
        <dbReference type="Proteomes" id="UP000238365"/>
    </source>
</evidence>